<sequence>MVVKEASDRWRDYAKLKPVGKEGLRMEATAGDQERGASSFQVDRRHNPHGGKLLDAWILWKALGKAYAQQWADKG</sequence>
<evidence type="ECO:0000313" key="1">
    <source>
        <dbReference type="EMBL" id="KPJ15323.1"/>
    </source>
</evidence>
<protein>
    <submittedName>
        <fullName evidence="1">Uncharacterized protein</fullName>
    </submittedName>
</protein>
<name>A0A194RBV7_PAPMA</name>
<reference evidence="1 2" key="1">
    <citation type="journal article" date="2015" name="Nat. Commun.">
        <title>Outbred genome sequencing and CRISPR/Cas9 gene editing in butterflies.</title>
        <authorList>
            <person name="Li X."/>
            <person name="Fan D."/>
            <person name="Zhang W."/>
            <person name="Liu G."/>
            <person name="Zhang L."/>
            <person name="Zhao L."/>
            <person name="Fang X."/>
            <person name="Chen L."/>
            <person name="Dong Y."/>
            <person name="Chen Y."/>
            <person name="Ding Y."/>
            <person name="Zhao R."/>
            <person name="Feng M."/>
            <person name="Zhu Y."/>
            <person name="Feng Y."/>
            <person name="Jiang X."/>
            <person name="Zhu D."/>
            <person name="Xiang H."/>
            <person name="Feng X."/>
            <person name="Li S."/>
            <person name="Wang J."/>
            <person name="Zhang G."/>
            <person name="Kronforst M.R."/>
            <person name="Wang W."/>
        </authorList>
    </citation>
    <scope>NUCLEOTIDE SEQUENCE [LARGE SCALE GENOMIC DNA]</scope>
    <source>
        <strain evidence="1">Ya'a_city_454_Pm</strain>
        <tissue evidence="1">Whole body</tissue>
    </source>
</reference>
<gene>
    <name evidence="1" type="ORF">RR48_09350</name>
</gene>
<dbReference type="EMBL" id="KQ460397">
    <property type="protein sequence ID" value="KPJ15323.1"/>
    <property type="molecule type" value="Genomic_DNA"/>
</dbReference>
<evidence type="ECO:0000313" key="2">
    <source>
        <dbReference type="Proteomes" id="UP000053240"/>
    </source>
</evidence>
<keyword evidence="2" id="KW-1185">Reference proteome</keyword>
<dbReference type="AlphaFoldDB" id="A0A194RBV7"/>
<dbReference type="InParanoid" id="A0A194RBV7"/>
<proteinExistence type="predicted"/>
<dbReference type="Proteomes" id="UP000053240">
    <property type="component" value="Unassembled WGS sequence"/>
</dbReference>
<organism evidence="1 2">
    <name type="scientific">Papilio machaon</name>
    <name type="common">Old World swallowtail butterfly</name>
    <dbReference type="NCBI Taxonomy" id="76193"/>
    <lineage>
        <taxon>Eukaryota</taxon>
        <taxon>Metazoa</taxon>
        <taxon>Ecdysozoa</taxon>
        <taxon>Arthropoda</taxon>
        <taxon>Hexapoda</taxon>
        <taxon>Insecta</taxon>
        <taxon>Pterygota</taxon>
        <taxon>Neoptera</taxon>
        <taxon>Endopterygota</taxon>
        <taxon>Lepidoptera</taxon>
        <taxon>Glossata</taxon>
        <taxon>Ditrysia</taxon>
        <taxon>Papilionoidea</taxon>
        <taxon>Papilionidae</taxon>
        <taxon>Papilioninae</taxon>
        <taxon>Papilio</taxon>
    </lineage>
</organism>
<accession>A0A194RBV7</accession>